<gene>
    <name evidence="6" type="ORF">FA15DRAFT_664949</name>
</gene>
<dbReference type="Pfam" id="PF02225">
    <property type="entry name" value="PA"/>
    <property type="match status" value="1"/>
</dbReference>
<dbReference type="PANTHER" id="PTHR10404">
    <property type="entry name" value="N-ACETYLATED-ALPHA-LINKED ACIDIC DIPEPTIDASE"/>
    <property type="match status" value="1"/>
</dbReference>
<keyword evidence="2" id="KW-0472">Membrane</keyword>
<keyword evidence="7" id="KW-1185">Reference proteome</keyword>
<feature type="transmembrane region" description="Helical" evidence="2">
    <location>
        <begin position="20"/>
        <end position="37"/>
    </location>
</feature>
<reference evidence="6 7" key="1">
    <citation type="journal article" date="2019" name="Nat. Ecol. Evol.">
        <title>Megaphylogeny resolves global patterns of mushroom evolution.</title>
        <authorList>
            <person name="Varga T."/>
            <person name="Krizsan K."/>
            <person name="Foldi C."/>
            <person name="Dima B."/>
            <person name="Sanchez-Garcia M."/>
            <person name="Sanchez-Ramirez S."/>
            <person name="Szollosi G.J."/>
            <person name="Szarkandi J.G."/>
            <person name="Papp V."/>
            <person name="Albert L."/>
            <person name="Andreopoulos W."/>
            <person name="Angelini C."/>
            <person name="Antonin V."/>
            <person name="Barry K.W."/>
            <person name="Bougher N.L."/>
            <person name="Buchanan P."/>
            <person name="Buyck B."/>
            <person name="Bense V."/>
            <person name="Catcheside P."/>
            <person name="Chovatia M."/>
            <person name="Cooper J."/>
            <person name="Damon W."/>
            <person name="Desjardin D."/>
            <person name="Finy P."/>
            <person name="Geml J."/>
            <person name="Haridas S."/>
            <person name="Hughes K."/>
            <person name="Justo A."/>
            <person name="Karasinski D."/>
            <person name="Kautmanova I."/>
            <person name="Kiss B."/>
            <person name="Kocsube S."/>
            <person name="Kotiranta H."/>
            <person name="LaButti K.M."/>
            <person name="Lechner B.E."/>
            <person name="Liimatainen K."/>
            <person name="Lipzen A."/>
            <person name="Lukacs Z."/>
            <person name="Mihaltcheva S."/>
            <person name="Morgado L.N."/>
            <person name="Niskanen T."/>
            <person name="Noordeloos M.E."/>
            <person name="Ohm R.A."/>
            <person name="Ortiz-Santana B."/>
            <person name="Ovrebo C."/>
            <person name="Racz N."/>
            <person name="Riley R."/>
            <person name="Savchenko A."/>
            <person name="Shiryaev A."/>
            <person name="Soop K."/>
            <person name="Spirin V."/>
            <person name="Szebenyi C."/>
            <person name="Tomsovsky M."/>
            <person name="Tulloss R.E."/>
            <person name="Uehling J."/>
            <person name="Grigoriev I.V."/>
            <person name="Vagvolgyi C."/>
            <person name="Papp T."/>
            <person name="Martin F.M."/>
            <person name="Miettinen O."/>
            <person name="Hibbett D.S."/>
            <person name="Nagy L.G."/>
        </authorList>
    </citation>
    <scope>NUCLEOTIDE SEQUENCE [LARGE SCALE GENOMIC DNA]</scope>
    <source>
        <strain evidence="6 7">CBS 121175</strain>
    </source>
</reference>
<evidence type="ECO:0000259" key="3">
    <source>
        <dbReference type="Pfam" id="PF02225"/>
    </source>
</evidence>
<feature type="domain" description="Peptidase M28" evidence="5">
    <location>
        <begin position="369"/>
        <end position="474"/>
    </location>
</feature>
<dbReference type="FunFam" id="3.40.630.10:FF:000101">
    <property type="entry name" value="N-acetylated alpha-linked acidic dipeptidase like 1"/>
    <property type="match status" value="1"/>
</dbReference>
<dbReference type="CDD" id="cd02121">
    <property type="entry name" value="PA_GCPII_like"/>
    <property type="match status" value="1"/>
</dbReference>
<evidence type="ECO:0000313" key="6">
    <source>
        <dbReference type="EMBL" id="TFK28865.1"/>
    </source>
</evidence>
<dbReference type="Gene3D" id="3.50.30.30">
    <property type="match status" value="1"/>
</dbReference>
<comment type="similarity">
    <text evidence="1">Belongs to the peptidase M28 family. M28B subfamily.</text>
</comment>
<dbReference type="InterPro" id="IPR003137">
    <property type="entry name" value="PA_domain"/>
</dbReference>
<sequence>MKGNIGLAEPKQQGSKRRAFVLLIMPVLALQALYYYYSHRRWFGIECGSALKPKDWDVETAFLAIPDEESAIRASRLYATRPHLAGSTGDLETAKEFLHLLQRELGIPQSSEPIYSAGSHASRDATLSITASKPKSQKPRAWIDTYYPVMNTPLDRYVQVVDEDDTVLLDLDLAEIADDTDPDAAKYSNAVPPFHGLSPSGNVTGKAFDGGHCTKKEFDQFSSKGLSLEGTVVLCKYGMNFRGLKVKAAQEAGAVGVLIYSDLNDDGTVTEKNGYLPYPHGPARNPTSVQRGSVQFISKYPGDPTTPGYPSYENSTRTEGSSIPSIPSLPLSWANAQLLLRTLSDGDQLAGKSIRLVNNVDTKVIPIWNTMGVIPGHIRNEVVVIGNHRDAWVLGATDPSSGTVSVHEVIRGFGHLLRQGWKPLRTIVIASWDAEEYGLIGSTEWGEDFPDWVNAHVVAYLNLDSSSAGSRLRPAGSPLLAHLIRDTATRIRHPTDANRTLWDARLDNGRLFGNLGHGKTLADIGDTNTALVSSIGVNPLGSGSDYTVFLQHLGVASTNGGFSSTLHDPVYHYHSVFDSERWQEKYGDPGFHRHVAIAKHIGLQALRISDSLILPFNATHYANELGIYLDNVKGLALDASLDLSFDDLKQSISALYNASIALDHNGSRAEKKLRKLLKKWKEQRNLLHDECFDDGVLPSTASEAFVFAIMSERTCSDSPHSFPFKKLMKIVAKIQKINRKLIAFERGFISKDGIKDREWYKHLGVAPGKWLGYGATTFPALTEAITLERNETLAKLEASRLRELLDGLTSVIAD</sequence>
<feature type="domain" description="PA" evidence="3">
    <location>
        <begin position="217"/>
        <end position="277"/>
    </location>
</feature>
<dbReference type="SUPFAM" id="SSF52025">
    <property type="entry name" value="PA domain"/>
    <property type="match status" value="1"/>
</dbReference>
<proteinExistence type="inferred from homology"/>
<dbReference type="InterPro" id="IPR007484">
    <property type="entry name" value="Peptidase_M28"/>
</dbReference>
<dbReference type="Gene3D" id="1.20.930.40">
    <property type="entry name" value="Transferrin receptor-like, dimerisation domain"/>
    <property type="match status" value="1"/>
</dbReference>
<dbReference type="Pfam" id="PF04253">
    <property type="entry name" value="TFR_dimer"/>
    <property type="match status" value="1"/>
</dbReference>
<dbReference type="STRING" id="230819.A0A5C3L854"/>
<organism evidence="6 7">
    <name type="scientific">Coprinopsis marcescibilis</name>
    <name type="common">Agaric fungus</name>
    <name type="synonym">Psathyrella marcescibilis</name>
    <dbReference type="NCBI Taxonomy" id="230819"/>
    <lineage>
        <taxon>Eukaryota</taxon>
        <taxon>Fungi</taxon>
        <taxon>Dikarya</taxon>
        <taxon>Basidiomycota</taxon>
        <taxon>Agaricomycotina</taxon>
        <taxon>Agaricomycetes</taxon>
        <taxon>Agaricomycetidae</taxon>
        <taxon>Agaricales</taxon>
        <taxon>Agaricineae</taxon>
        <taxon>Psathyrellaceae</taxon>
        <taxon>Coprinopsis</taxon>
    </lineage>
</organism>
<dbReference type="EMBL" id="ML210153">
    <property type="protein sequence ID" value="TFK28865.1"/>
    <property type="molecule type" value="Genomic_DNA"/>
</dbReference>
<dbReference type="SUPFAM" id="SSF47672">
    <property type="entry name" value="Transferrin receptor-like dimerisation domain"/>
    <property type="match status" value="1"/>
</dbReference>
<dbReference type="CDD" id="cd08022">
    <property type="entry name" value="M28_PSMA_like"/>
    <property type="match status" value="1"/>
</dbReference>
<dbReference type="Gene3D" id="3.40.630.10">
    <property type="entry name" value="Zn peptidases"/>
    <property type="match status" value="1"/>
</dbReference>
<evidence type="ECO:0000259" key="4">
    <source>
        <dbReference type="Pfam" id="PF04253"/>
    </source>
</evidence>
<name>A0A5C3L854_COPMA</name>
<dbReference type="Pfam" id="PF04389">
    <property type="entry name" value="Peptidase_M28"/>
    <property type="match status" value="1"/>
</dbReference>
<dbReference type="InterPro" id="IPR036757">
    <property type="entry name" value="TFR-like_dimer_dom_sf"/>
</dbReference>
<dbReference type="AlphaFoldDB" id="A0A5C3L854"/>
<evidence type="ECO:0000259" key="5">
    <source>
        <dbReference type="Pfam" id="PF04389"/>
    </source>
</evidence>
<dbReference type="OrthoDB" id="5841748at2759"/>
<protein>
    <submittedName>
        <fullName evidence="6">Zn-dependent exopeptidase</fullName>
    </submittedName>
</protein>
<dbReference type="PANTHER" id="PTHR10404:SF46">
    <property type="entry name" value="VACUOLAR PROTEIN SORTING-ASSOCIATED PROTEIN 70"/>
    <property type="match status" value="1"/>
</dbReference>
<dbReference type="SUPFAM" id="SSF53187">
    <property type="entry name" value="Zn-dependent exopeptidases"/>
    <property type="match status" value="1"/>
</dbReference>
<dbReference type="Proteomes" id="UP000307440">
    <property type="component" value="Unassembled WGS sequence"/>
</dbReference>
<dbReference type="InterPro" id="IPR046450">
    <property type="entry name" value="PA_dom_sf"/>
</dbReference>
<dbReference type="InterPro" id="IPR039373">
    <property type="entry name" value="Peptidase_M28B"/>
</dbReference>
<keyword evidence="2" id="KW-0812">Transmembrane</keyword>
<dbReference type="InterPro" id="IPR007365">
    <property type="entry name" value="TFR-like_dimer_dom"/>
</dbReference>
<evidence type="ECO:0000313" key="7">
    <source>
        <dbReference type="Proteomes" id="UP000307440"/>
    </source>
</evidence>
<dbReference type="GO" id="GO:0004180">
    <property type="term" value="F:carboxypeptidase activity"/>
    <property type="evidence" value="ECO:0007669"/>
    <property type="project" value="TreeGrafter"/>
</dbReference>
<accession>A0A5C3L854</accession>
<keyword evidence="2" id="KW-1133">Transmembrane helix</keyword>
<evidence type="ECO:0000256" key="1">
    <source>
        <dbReference type="ARBA" id="ARBA00005634"/>
    </source>
</evidence>
<evidence type="ECO:0000256" key="2">
    <source>
        <dbReference type="SAM" id="Phobius"/>
    </source>
</evidence>
<feature type="domain" description="Transferrin receptor-like dimerisation" evidence="4">
    <location>
        <begin position="732"/>
        <end position="810"/>
    </location>
</feature>